<name>A0A1H5FLX8_9MICC</name>
<evidence type="ECO:0000259" key="1">
    <source>
        <dbReference type="Pfam" id="PF13460"/>
    </source>
</evidence>
<protein>
    <recommendedName>
        <fullName evidence="1">NAD(P)-binding domain-containing protein</fullName>
    </recommendedName>
</protein>
<proteinExistence type="predicted"/>
<evidence type="ECO:0000313" key="3">
    <source>
        <dbReference type="Proteomes" id="UP000182725"/>
    </source>
</evidence>
<dbReference type="InterPro" id="IPR036291">
    <property type="entry name" value="NAD(P)-bd_dom_sf"/>
</dbReference>
<dbReference type="InterPro" id="IPR051606">
    <property type="entry name" value="Polyketide_Oxido-like"/>
</dbReference>
<dbReference type="InterPro" id="IPR016040">
    <property type="entry name" value="NAD(P)-bd_dom"/>
</dbReference>
<dbReference type="EMBL" id="FNTV01000001">
    <property type="protein sequence ID" value="SEE04383.1"/>
    <property type="molecule type" value="Genomic_DNA"/>
</dbReference>
<feature type="domain" description="NAD(P)-binding" evidence="1">
    <location>
        <begin position="8"/>
        <end position="156"/>
    </location>
</feature>
<dbReference type="PANTHER" id="PTHR43355:SF2">
    <property type="entry name" value="FLAVIN REDUCTASE (NADPH)"/>
    <property type="match status" value="1"/>
</dbReference>
<dbReference type="Pfam" id="PF13460">
    <property type="entry name" value="NAD_binding_10"/>
    <property type="match status" value="1"/>
</dbReference>
<dbReference type="SUPFAM" id="SSF51735">
    <property type="entry name" value="NAD(P)-binding Rossmann-fold domains"/>
    <property type="match status" value="1"/>
</dbReference>
<gene>
    <name evidence="2" type="ORF">SAMN04489740_0541</name>
</gene>
<dbReference type="PANTHER" id="PTHR43355">
    <property type="entry name" value="FLAVIN REDUCTASE (NADPH)"/>
    <property type="match status" value="1"/>
</dbReference>
<dbReference type="Gene3D" id="3.40.50.720">
    <property type="entry name" value="NAD(P)-binding Rossmann-like Domain"/>
    <property type="match status" value="1"/>
</dbReference>
<dbReference type="Proteomes" id="UP000182725">
    <property type="component" value="Unassembled WGS sequence"/>
</dbReference>
<dbReference type="GO" id="GO:0016646">
    <property type="term" value="F:oxidoreductase activity, acting on the CH-NH group of donors, NAD or NADP as acceptor"/>
    <property type="evidence" value="ECO:0007669"/>
    <property type="project" value="TreeGrafter"/>
</dbReference>
<dbReference type="AlphaFoldDB" id="A0A1H5FLX8"/>
<organism evidence="2 3">
    <name type="scientific">Arthrobacter alpinus</name>
    <dbReference type="NCBI Taxonomy" id="656366"/>
    <lineage>
        <taxon>Bacteria</taxon>
        <taxon>Bacillati</taxon>
        <taxon>Actinomycetota</taxon>
        <taxon>Actinomycetes</taxon>
        <taxon>Micrococcales</taxon>
        <taxon>Micrococcaceae</taxon>
        <taxon>Arthrobacter</taxon>
    </lineage>
</organism>
<sequence>MAKINVIGGTGYAGSNIVREAVKRGHDVTSFSRNLPEVPVEGAKYVTGSVLDADFLATTVTDADVVIHSLSPRGELVGKLDGVVDQLLPLAETAGVRLGVIGGAGSLQVAAGGPLVMDTPGFPAEILPEAKTAGALLETLKSSEADLDWFYVSPAGGFGGFAPGTATGTYRTGGDVLLVDDQGNSHISGVDFGLAIIDEVETPVHRNQRFTVAY</sequence>
<reference evidence="2 3" key="1">
    <citation type="submission" date="2016-10" db="EMBL/GenBank/DDBJ databases">
        <authorList>
            <person name="de Groot N.N."/>
        </authorList>
    </citation>
    <scope>NUCLEOTIDE SEQUENCE [LARGE SCALE GENOMIC DNA]</scope>
    <source>
        <strain evidence="2 3">DSM 22274</strain>
    </source>
</reference>
<evidence type="ECO:0000313" key="2">
    <source>
        <dbReference type="EMBL" id="SEE04383.1"/>
    </source>
</evidence>
<accession>A0A1H5FLX8</accession>
<dbReference type="RefSeq" id="WP_074710307.1">
    <property type="nucleotide sequence ID" value="NZ_FNTV01000001.1"/>
</dbReference>